<feature type="transmembrane region" description="Helical" evidence="6">
    <location>
        <begin position="110"/>
        <end position="129"/>
    </location>
</feature>
<keyword evidence="3 6" id="KW-0812">Transmembrane</keyword>
<evidence type="ECO:0000313" key="8">
    <source>
        <dbReference type="EMBL" id="GLJ77340.1"/>
    </source>
</evidence>
<keyword evidence="2" id="KW-0813">Transport</keyword>
<evidence type="ECO:0000256" key="1">
    <source>
        <dbReference type="ARBA" id="ARBA00004651"/>
    </source>
</evidence>
<feature type="domain" description="Major facilitator superfamily (MFS) profile" evidence="7">
    <location>
        <begin position="306"/>
        <end position="509"/>
    </location>
</feature>
<dbReference type="PANTHER" id="PTHR23519">
    <property type="entry name" value="AUTOPHAGY-RELATED PROTEIN 22"/>
    <property type="match status" value="1"/>
</dbReference>
<feature type="transmembrane region" description="Helical" evidence="6">
    <location>
        <begin position="462"/>
        <end position="480"/>
    </location>
</feature>
<feature type="transmembrane region" description="Helical" evidence="6">
    <location>
        <begin position="207"/>
        <end position="229"/>
    </location>
</feature>
<dbReference type="Pfam" id="PF11700">
    <property type="entry name" value="ATG22"/>
    <property type="match status" value="1"/>
</dbReference>
<keyword evidence="9" id="KW-1185">Reference proteome</keyword>
<name>A0A9W6M0X9_9MICO</name>
<sequence length="509" mass="52450">MLMTNDPTGPGDDAGRGAASTDALLTAASPLFIDSSTKRDIPTGRVVAWALWDWGGAAFNAVITTFVFTVYLTGSLFVDPALVSARDAETDVHGPAHAAVTAAEAPLSSGLGWGLAIAGIIVALLAPVLGQRTDGSGRRKLWLGINTGVVVLVTALMFFVVGEPSYFLLGVALVAIGTVFYEIATVNYNAMLVQVSTPKTVGRVSGFGWGAGYLGGIILLLIVYFGLVVENPDGTAGFLHATQDGGLNIRIIALIAAAWTLVFSLPVLIAVPEMPKHARSVRVGFFRSYAVLVRDVGRLWKESRNTVLFLIASALFRDGLVGVFTFGGILAQGTFGFSSGQVIIFAIAANVVAGVSTLVSGRFDDRFGPKPVIVTSLVGLIVAGLAVFLAHDLGATAFWIGGLVLCLFVGPAQSASRTFLARITPTGREGEVFGLYATTGRAVSFLAPLLFATFVAVGGAQYWGILGIVIVLAIGLALLIPVRAQSQLGAPGAGSAGAGAGPGAGTASR</sequence>
<dbReference type="EMBL" id="BSEN01000014">
    <property type="protein sequence ID" value="GLJ77340.1"/>
    <property type="molecule type" value="Genomic_DNA"/>
</dbReference>
<feature type="transmembrane region" description="Helical" evidence="6">
    <location>
        <begin position="166"/>
        <end position="186"/>
    </location>
</feature>
<reference evidence="8" key="1">
    <citation type="journal article" date="2014" name="Int. J. Syst. Evol. Microbiol.">
        <title>Complete genome sequence of Corynebacterium casei LMG S-19264T (=DSM 44701T), isolated from a smear-ripened cheese.</title>
        <authorList>
            <consortium name="US DOE Joint Genome Institute (JGI-PGF)"/>
            <person name="Walter F."/>
            <person name="Albersmeier A."/>
            <person name="Kalinowski J."/>
            <person name="Ruckert C."/>
        </authorList>
    </citation>
    <scope>NUCLEOTIDE SEQUENCE</scope>
    <source>
        <strain evidence="8">VKM Ac-1401</strain>
    </source>
</reference>
<evidence type="ECO:0000256" key="3">
    <source>
        <dbReference type="ARBA" id="ARBA00022692"/>
    </source>
</evidence>
<feature type="transmembrane region" description="Helical" evidence="6">
    <location>
        <begin position="372"/>
        <end position="391"/>
    </location>
</feature>
<evidence type="ECO:0000256" key="2">
    <source>
        <dbReference type="ARBA" id="ARBA00022448"/>
    </source>
</evidence>
<dbReference type="PANTHER" id="PTHR23519:SF1">
    <property type="entry name" value="AUTOPHAGY-RELATED PROTEIN 22"/>
    <property type="match status" value="1"/>
</dbReference>
<gene>
    <name evidence="8" type="ORF">GCM10017584_29140</name>
</gene>
<dbReference type="PROSITE" id="PS50850">
    <property type="entry name" value="MFS"/>
    <property type="match status" value="1"/>
</dbReference>
<feature type="transmembrane region" description="Helical" evidence="6">
    <location>
        <begin position="249"/>
        <end position="271"/>
    </location>
</feature>
<keyword evidence="4 6" id="KW-1133">Transmembrane helix</keyword>
<dbReference type="InterPro" id="IPR050495">
    <property type="entry name" value="ATG22/LtaA_families"/>
</dbReference>
<dbReference type="GO" id="GO:0022857">
    <property type="term" value="F:transmembrane transporter activity"/>
    <property type="evidence" value="ECO:0007669"/>
    <property type="project" value="InterPro"/>
</dbReference>
<dbReference type="SUPFAM" id="SSF103473">
    <property type="entry name" value="MFS general substrate transporter"/>
    <property type="match status" value="1"/>
</dbReference>
<evidence type="ECO:0000256" key="6">
    <source>
        <dbReference type="SAM" id="Phobius"/>
    </source>
</evidence>
<dbReference type="Gene3D" id="1.20.1250.20">
    <property type="entry name" value="MFS general substrate transporter like domains"/>
    <property type="match status" value="2"/>
</dbReference>
<feature type="transmembrane region" description="Helical" evidence="6">
    <location>
        <begin position="141"/>
        <end position="160"/>
    </location>
</feature>
<comment type="caution">
    <text evidence="8">The sequence shown here is derived from an EMBL/GenBank/DDBJ whole genome shotgun (WGS) entry which is preliminary data.</text>
</comment>
<keyword evidence="5 6" id="KW-0472">Membrane</keyword>
<dbReference type="GO" id="GO:0005886">
    <property type="term" value="C:plasma membrane"/>
    <property type="evidence" value="ECO:0007669"/>
    <property type="project" value="UniProtKB-SubCell"/>
</dbReference>
<evidence type="ECO:0000259" key="7">
    <source>
        <dbReference type="PROSITE" id="PS50850"/>
    </source>
</evidence>
<feature type="transmembrane region" description="Helical" evidence="6">
    <location>
        <begin position="342"/>
        <end position="360"/>
    </location>
</feature>
<feature type="transmembrane region" description="Helical" evidence="6">
    <location>
        <begin position="397"/>
        <end position="420"/>
    </location>
</feature>
<reference evidence="8" key="2">
    <citation type="submission" date="2023-01" db="EMBL/GenBank/DDBJ databases">
        <authorList>
            <person name="Sun Q."/>
            <person name="Evtushenko L."/>
        </authorList>
    </citation>
    <scope>NUCLEOTIDE SEQUENCE</scope>
    <source>
        <strain evidence="8">VKM Ac-1401</strain>
    </source>
</reference>
<evidence type="ECO:0000256" key="5">
    <source>
        <dbReference type="ARBA" id="ARBA00023136"/>
    </source>
</evidence>
<evidence type="ECO:0000256" key="4">
    <source>
        <dbReference type="ARBA" id="ARBA00022989"/>
    </source>
</evidence>
<feature type="transmembrane region" description="Helical" evidence="6">
    <location>
        <begin position="46"/>
        <end position="72"/>
    </location>
</feature>
<organism evidence="8 9">
    <name type="scientific">Leifsonia poae</name>
    <dbReference type="NCBI Taxonomy" id="110933"/>
    <lineage>
        <taxon>Bacteria</taxon>
        <taxon>Bacillati</taxon>
        <taxon>Actinomycetota</taxon>
        <taxon>Actinomycetes</taxon>
        <taxon>Micrococcales</taxon>
        <taxon>Microbacteriaceae</taxon>
        <taxon>Leifsonia</taxon>
    </lineage>
</organism>
<accession>A0A9W6M0X9</accession>
<feature type="transmembrane region" description="Helical" evidence="6">
    <location>
        <begin position="307"/>
        <end position="330"/>
    </location>
</feature>
<dbReference type="InterPro" id="IPR024671">
    <property type="entry name" value="Atg22-like"/>
</dbReference>
<feature type="transmembrane region" description="Helical" evidence="6">
    <location>
        <begin position="432"/>
        <end position="456"/>
    </location>
</feature>
<dbReference type="Proteomes" id="UP001142372">
    <property type="component" value="Unassembled WGS sequence"/>
</dbReference>
<proteinExistence type="predicted"/>
<dbReference type="AlphaFoldDB" id="A0A9W6M0X9"/>
<comment type="subcellular location">
    <subcellularLocation>
        <location evidence="1">Cell membrane</location>
        <topology evidence="1">Multi-pass membrane protein</topology>
    </subcellularLocation>
</comment>
<dbReference type="InterPro" id="IPR020846">
    <property type="entry name" value="MFS_dom"/>
</dbReference>
<evidence type="ECO:0000313" key="9">
    <source>
        <dbReference type="Proteomes" id="UP001142372"/>
    </source>
</evidence>
<protein>
    <submittedName>
        <fullName evidence="8">MFS transporter</fullName>
    </submittedName>
</protein>
<dbReference type="InterPro" id="IPR036259">
    <property type="entry name" value="MFS_trans_sf"/>
</dbReference>